<dbReference type="SUPFAM" id="SSF46955">
    <property type="entry name" value="Putative DNA-binding domain"/>
    <property type="match status" value="1"/>
</dbReference>
<dbReference type="Pfam" id="PF13411">
    <property type="entry name" value="MerR_1"/>
    <property type="match status" value="1"/>
</dbReference>
<evidence type="ECO:0000259" key="1">
    <source>
        <dbReference type="Pfam" id="PF13411"/>
    </source>
</evidence>
<dbReference type="InterPro" id="IPR000551">
    <property type="entry name" value="MerR-type_HTH_dom"/>
</dbReference>
<evidence type="ECO:0000313" key="2">
    <source>
        <dbReference type="EMBL" id="RIH99900.1"/>
    </source>
</evidence>
<dbReference type="InterPro" id="IPR009061">
    <property type="entry name" value="DNA-bd_dom_put_sf"/>
</dbReference>
<organism evidence="2 3">
    <name type="scientific">candidate division NPL-UPA2 bacterium Unc8</name>
    <dbReference type="NCBI Taxonomy" id="1980939"/>
    <lineage>
        <taxon>Bacteria</taxon>
    </lineage>
</organism>
<dbReference type="EMBL" id="NDHY01000009">
    <property type="protein sequence ID" value="RIH99900.1"/>
    <property type="molecule type" value="Genomic_DNA"/>
</dbReference>
<dbReference type="Proteomes" id="UP000266287">
    <property type="component" value="Unassembled WGS sequence"/>
</dbReference>
<dbReference type="GO" id="GO:0003677">
    <property type="term" value="F:DNA binding"/>
    <property type="evidence" value="ECO:0007669"/>
    <property type="project" value="InterPro"/>
</dbReference>
<protein>
    <submittedName>
        <fullName evidence="2">MerR family transcriptional regulator</fullName>
    </submittedName>
</protein>
<evidence type="ECO:0000313" key="3">
    <source>
        <dbReference type="Proteomes" id="UP000266287"/>
    </source>
</evidence>
<sequence>MAEIIYRIKDLSLRLGRSPLTVKRWEKKKYIPQARRDAKGWRIYTGKEIKKIVKDVKETNYFLARKNYSPKIWEK</sequence>
<name>A0A399FV02_UNCN2</name>
<accession>A0A399FV02</accession>
<comment type="caution">
    <text evidence="2">The sequence shown here is derived from an EMBL/GenBank/DDBJ whole genome shotgun (WGS) entry which is preliminary data.</text>
</comment>
<dbReference type="Gene3D" id="1.10.1660.10">
    <property type="match status" value="1"/>
</dbReference>
<gene>
    <name evidence="2" type="ORF">B9J77_03965</name>
</gene>
<proteinExistence type="predicted"/>
<dbReference type="GO" id="GO:0006355">
    <property type="term" value="P:regulation of DNA-templated transcription"/>
    <property type="evidence" value="ECO:0007669"/>
    <property type="project" value="InterPro"/>
</dbReference>
<reference evidence="2 3" key="1">
    <citation type="submission" date="2018-08" db="EMBL/GenBank/DDBJ databases">
        <title>Draft genome of candidate division NPL-UPA2 bacterium Unc8 that adapted to ultra-basic serpentinizing groundwater.</title>
        <authorList>
            <person name="Ishii S."/>
            <person name="Suzuki S."/>
            <person name="Nealson K.H."/>
        </authorList>
    </citation>
    <scope>NUCLEOTIDE SEQUENCE [LARGE SCALE GENOMIC DNA]</scope>
    <source>
        <strain evidence="2">Unc8</strain>
    </source>
</reference>
<feature type="domain" description="HTH merR-type" evidence="1">
    <location>
        <begin position="6"/>
        <end position="52"/>
    </location>
</feature>
<dbReference type="AlphaFoldDB" id="A0A399FV02"/>